<name>A0A4Y7SN25_COPMI</name>
<evidence type="ECO:0000313" key="3">
    <source>
        <dbReference type="Proteomes" id="UP000298030"/>
    </source>
</evidence>
<dbReference type="AlphaFoldDB" id="A0A4Y7SN25"/>
<reference evidence="2 3" key="1">
    <citation type="journal article" date="2019" name="Nat. Ecol. Evol.">
        <title>Megaphylogeny resolves global patterns of mushroom evolution.</title>
        <authorList>
            <person name="Varga T."/>
            <person name="Krizsan K."/>
            <person name="Foldi C."/>
            <person name="Dima B."/>
            <person name="Sanchez-Garcia M."/>
            <person name="Sanchez-Ramirez S."/>
            <person name="Szollosi G.J."/>
            <person name="Szarkandi J.G."/>
            <person name="Papp V."/>
            <person name="Albert L."/>
            <person name="Andreopoulos W."/>
            <person name="Angelini C."/>
            <person name="Antonin V."/>
            <person name="Barry K.W."/>
            <person name="Bougher N.L."/>
            <person name="Buchanan P."/>
            <person name="Buyck B."/>
            <person name="Bense V."/>
            <person name="Catcheside P."/>
            <person name="Chovatia M."/>
            <person name="Cooper J."/>
            <person name="Damon W."/>
            <person name="Desjardin D."/>
            <person name="Finy P."/>
            <person name="Geml J."/>
            <person name="Haridas S."/>
            <person name="Hughes K."/>
            <person name="Justo A."/>
            <person name="Karasinski D."/>
            <person name="Kautmanova I."/>
            <person name="Kiss B."/>
            <person name="Kocsube S."/>
            <person name="Kotiranta H."/>
            <person name="LaButti K.M."/>
            <person name="Lechner B.E."/>
            <person name="Liimatainen K."/>
            <person name="Lipzen A."/>
            <person name="Lukacs Z."/>
            <person name="Mihaltcheva S."/>
            <person name="Morgado L.N."/>
            <person name="Niskanen T."/>
            <person name="Noordeloos M.E."/>
            <person name="Ohm R.A."/>
            <person name="Ortiz-Santana B."/>
            <person name="Ovrebo C."/>
            <person name="Racz N."/>
            <person name="Riley R."/>
            <person name="Savchenko A."/>
            <person name="Shiryaev A."/>
            <person name="Soop K."/>
            <person name="Spirin V."/>
            <person name="Szebenyi C."/>
            <person name="Tomsovsky M."/>
            <person name="Tulloss R.E."/>
            <person name="Uehling J."/>
            <person name="Grigoriev I.V."/>
            <person name="Vagvolgyi C."/>
            <person name="Papp T."/>
            <person name="Martin F.M."/>
            <person name="Miettinen O."/>
            <person name="Hibbett D.S."/>
            <person name="Nagy L.G."/>
        </authorList>
    </citation>
    <scope>NUCLEOTIDE SEQUENCE [LARGE SCALE GENOMIC DNA]</scope>
    <source>
        <strain evidence="2 3">FP101781</strain>
    </source>
</reference>
<keyword evidence="3" id="KW-1185">Reference proteome</keyword>
<sequence>MSSIHTNLPLVLAKGTSNICDSESLVPTAPPTPLKHQPTTASRPRPLKRATPAPFPLDLGGTLFSGMGDEVNEVIEFDDSATQQYAVFLDHDSTSMDPAADDPISLEFDAEYFKTCKLIRFNPATQGSSNLDLLFELARWSGGGITKSQFRQIIHIHGLELTPEGTQWTNWPPQLLSSLVDALVIVLPSWVLLDLDLNYLAMYWLGTISTFVAKSPSTQSHPTSTSSAK</sequence>
<accession>A0A4Y7SN25</accession>
<gene>
    <name evidence="2" type="ORF">FA13DRAFT_1798648</name>
</gene>
<organism evidence="2 3">
    <name type="scientific">Coprinellus micaceus</name>
    <name type="common">Glistening ink-cap mushroom</name>
    <name type="synonym">Coprinus micaceus</name>
    <dbReference type="NCBI Taxonomy" id="71717"/>
    <lineage>
        <taxon>Eukaryota</taxon>
        <taxon>Fungi</taxon>
        <taxon>Dikarya</taxon>
        <taxon>Basidiomycota</taxon>
        <taxon>Agaricomycotina</taxon>
        <taxon>Agaricomycetes</taxon>
        <taxon>Agaricomycetidae</taxon>
        <taxon>Agaricales</taxon>
        <taxon>Agaricineae</taxon>
        <taxon>Psathyrellaceae</taxon>
        <taxon>Coprinellus</taxon>
    </lineage>
</organism>
<protein>
    <submittedName>
        <fullName evidence="2">Uncharacterized protein</fullName>
    </submittedName>
</protein>
<dbReference type="EMBL" id="QPFP01000087">
    <property type="protein sequence ID" value="TEB22659.1"/>
    <property type="molecule type" value="Genomic_DNA"/>
</dbReference>
<feature type="region of interest" description="Disordered" evidence="1">
    <location>
        <begin position="23"/>
        <end position="52"/>
    </location>
</feature>
<evidence type="ECO:0000256" key="1">
    <source>
        <dbReference type="SAM" id="MobiDB-lite"/>
    </source>
</evidence>
<proteinExistence type="predicted"/>
<dbReference type="Proteomes" id="UP000298030">
    <property type="component" value="Unassembled WGS sequence"/>
</dbReference>
<comment type="caution">
    <text evidence="2">The sequence shown here is derived from an EMBL/GenBank/DDBJ whole genome shotgun (WGS) entry which is preliminary data.</text>
</comment>
<evidence type="ECO:0000313" key="2">
    <source>
        <dbReference type="EMBL" id="TEB22659.1"/>
    </source>
</evidence>